<dbReference type="PIRSF" id="PIRSF000962">
    <property type="entry name" value="Cyc_nuc_PDEase"/>
    <property type="match status" value="1"/>
</dbReference>
<comment type="similarity">
    <text evidence="1">Belongs to the cyclic nucleotide phosphodiesterase class-II family.</text>
</comment>
<protein>
    <submittedName>
        <fullName evidence="2">ARAD1C07612p</fullName>
    </submittedName>
</protein>
<keyword evidence="1" id="KW-0114">cAMP</keyword>
<dbReference type="GO" id="GO:0006198">
    <property type="term" value="P:cAMP catabolic process"/>
    <property type="evidence" value="ECO:0007669"/>
    <property type="project" value="UniProtKB-UniRule"/>
</dbReference>
<dbReference type="CDD" id="cd07735">
    <property type="entry name" value="class_II_PDE_MBL-fold"/>
    <property type="match status" value="1"/>
</dbReference>
<dbReference type="PRINTS" id="PR00388">
    <property type="entry name" value="PDIESTERASE2"/>
</dbReference>
<keyword evidence="1" id="KW-0378">Hydrolase</keyword>
<dbReference type="AlphaFoldDB" id="A0A060T0G9"/>
<evidence type="ECO:0000313" key="2">
    <source>
        <dbReference type="EMBL" id="CDP34229.1"/>
    </source>
</evidence>
<dbReference type="GO" id="GO:0047555">
    <property type="term" value="F:3',5'-cyclic-GMP phosphodiesterase activity"/>
    <property type="evidence" value="ECO:0007669"/>
    <property type="project" value="TreeGrafter"/>
</dbReference>
<dbReference type="PhylomeDB" id="A0A060T0G9"/>
<accession>A0A060T0G9</accession>
<dbReference type="InterPro" id="IPR036866">
    <property type="entry name" value="RibonucZ/Hydroxyglut_hydro"/>
</dbReference>
<dbReference type="GO" id="GO:0004115">
    <property type="term" value="F:3',5'-cyclic-AMP phosphodiesterase activity"/>
    <property type="evidence" value="ECO:0007669"/>
    <property type="project" value="UniProtKB-UniRule"/>
</dbReference>
<evidence type="ECO:0000256" key="1">
    <source>
        <dbReference type="PIRNR" id="PIRNR000962"/>
    </source>
</evidence>
<proteinExistence type="inferred from homology"/>
<gene>
    <name evidence="2" type="ORF">GNLVRS02_ARAD1C07612g</name>
</gene>
<dbReference type="SUPFAM" id="SSF56281">
    <property type="entry name" value="Metallo-hydrolase/oxidoreductase"/>
    <property type="match status" value="1"/>
</dbReference>
<dbReference type="PANTHER" id="PTHR28283:SF1">
    <property type="entry name" value="3',5'-CYCLIC-NUCLEOTIDE PHOSPHODIESTERASE 1"/>
    <property type="match status" value="1"/>
</dbReference>
<reference evidence="2" key="1">
    <citation type="submission" date="2014-02" db="EMBL/GenBank/DDBJ databases">
        <authorList>
            <person name="Genoscope - CEA"/>
        </authorList>
    </citation>
    <scope>NUCLEOTIDE SEQUENCE</scope>
    <source>
        <strain evidence="2">LS3</strain>
    </source>
</reference>
<dbReference type="Gene3D" id="3.60.15.10">
    <property type="entry name" value="Ribonuclease Z/Hydroxyacylglutathione hydrolase-like"/>
    <property type="match status" value="1"/>
</dbReference>
<dbReference type="GO" id="GO:1902660">
    <property type="term" value="P:negative regulation of glucose mediated signaling pathway"/>
    <property type="evidence" value="ECO:0007669"/>
    <property type="project" value="TreeGrafter"/>
</dbReference>
<dbReference type="InterPro" id="IPR000396">
    <property type="entry name" value="Pdiesterase2"/>
</dbReference>
<dbReference type="Pfam" id="PF02112">
    <property type="entry name" value="PDEase_II"/>
    <property type="match status" value="1"/>
</dbReference>
<name>A0A060T0G9_BLAAD</name>
<reference evidence="2" key="2">
    <citation type="submission" date="2014-06" db="EMBL/GenBank/DDBJ databases">
        <title>The complete genome of Blastobotrys (Arxula) adeninivorans LS3 - a yeast of biotechnological interest.</title>
        <authorList>
            <person name="Kunze G."/>
            <person name="Gaillardin C."/>
            <person name="Czernicka M."/>
            <person name="Durrens P."/>
            <person name="Martin T."/>
            <person name="Boer E."/>
            <person name="Gabaldon T."/>
            <person name="Cruz J."/>
            <person name="Talla E."/>
            <person name="Marck C."/>
            <person name="Goffeau A."/>
            <person name="Barbe V."/>
            <person name="Baret P."/>
            <person name="Baronian K."/>
            <person name="Beier S."/>
            <person name="Bleykasten C."/>
            <person name="Bode R."/>
            <person name="Casaregola S."/>
            <person name="Despons L."/>
            <person name="Fairhead C."/>
            <person name="Giersberg M."/>
            <person name="Gierski P."/>
            <person name="Hahnel U."/>
            <person name="Hartmann A."/>
            <person name="Jankowska D."/>
            <person name="Jubin C."/>
            <person name="Jung P."/>
            <person name="Lafontaine I."/>
            <person name="Leh-Louis V."/>
            <person name="Lemaire M."/>
            <person name="Marcet-Houben M."/>
            <person name="Mascher M."/>
            <person name="Morel G."/>
            <person name="Richard G.-F."/>
            <person name="Riechen J."/>
            <person name="Sacerdot C."/>
            <person name="Sarkar A."/>
            <person name="Savel G."/>
            <person name="Schacherer J."/>
            <person name="Sherman D."/>
            <person name="Straub M.-L."/>
            <person name="Stein N."/>
            <person name="Thierry A."/>
            <person name="Trautwein-Schult A."/>
            <person name="Westhof E."/>
            <person name="Worch S."/>
            <person name="Dujon B."/>
            <person name="Souciet J.-L."/>
            <person name="Wincker P."/>
            <person name="Scholz U."/>
            <person name="Neuveglise N."/>
        </authorList>
    </citation>
    <scope>NUCLEOTIDE SEQUENCE</scope>
    <source>
        <strain evidence="2">LS3</strain>
    </source>
</reference>
<dbReference type="EMBL" id="HG937693">
    <property type="protein sequence ID" value="CDP34229.1"/>
    <property type="molecule type" value="Genomic_DNA"/>
</dbReference>
<organism evidence="2">
    <name type="scientific">Blastobotrys adeninivorans</name>
    <name type="common">Yeast</name>
    <name type="synonym">Arxula adeninivorans</name>
    <dbReference type="NCBI Taxonomy" id="409370"/>
    <lineage>
        <taxon>Eukaryota</taxon>
        <taxon>Fungi</taxon>
        <taxon>Dikarya</taxon>
        <taxon>Ascomycota</taxon>
        <taxon>Saccharomycotina</taxon>
        <taxon>Dipodascomycetes</taxon>
        <taxon>Dipodascales</taxon>
        <taxon>Trichomonascaceae</taxon>
        <taxon>Blastobotrys</taxon>
    </lineage>
</organism>
<sequence>MSFQVIVLGCSGGPVDGSTSSLLIRSSSVAGDTKDCFLAIDAGCFVSAIQDVLVSHPSHFASSVRQQSPWHVVNHLVSGIYLTHPHLDHIAGFIMNSAGLSAANPKKLCGLAKSIDSVKANVFNGVIWPNLTNEGTDAANCVILVRLDPKLPLSNAAAGLDIIPLPISHGQSWSTAYIITDQASSRTILVWGDVEPDAVSHNPLNYTVWHEIANRYDTLSGIIIECSYDSSYEGELYGHMTPPHLINELNTLARLVNHNLDHLPVVINHIKDHDTDIGNKILSDLQTLAQQQSLACRFIISRPSLSIHL</sequence>
<dbReference type="PANTHER" id="PTHR28283">
    <property type="entry name" value="3',5'-CYCLIC-NUCLEOTIDE PHOSPHODIESTERASE 1"/>
    <property type="match status" value="1"/>
</dbReference>